<sequence length="28" mass="3217">MLANTASPNSTTLRRAKDIKVTIRNWEE</sequence>
<dbReference type="AlphaFoldDB" id="A0AAI9YD07"/>
<evidence type="ECO:0000313" key="1">
    <source>
        <dbReference type="EMBL" id="KAK1498123.1"/>
    </source>
</evidence>
<reference evidence="1" key="1">
    <citation type="submission" date="2016-11" db="EMBL/GenBank/DDBJ databases">
        <title>The genome sequence of Colletotrichum cuscutae.</title>
        <authorList>
            <person name="Baroncelli R."/>
        </authorList>
    </citation>
    <scope>NUCLEOTIDE SEQUENCE</scope>
    <source>
        <strain evidence="1">IMI 304802</strain>
    </source>
</reference>
<dbReference type="EMBL" id="MPDP01000005">
    <property type="protein sequence ID" value="KAK1498123.1"/>
    <property type="molecule type" value="Genomic_DNA"/>
</dbReference>
<dbReference type="Proteomes" id="UP001239213">
    <property type="component" value="Unassembled WGS sequence"/>
</dbReference>
<name>A0AAI9YD07_9PEZI</name>
<protein>
    <submittedName>
        <fullName evidence="1">Uncharacterized protein</fullName>
    </submittedName>
</protein>
<accession>A0AAI9YD07</accession>
<proteinExistence type="predicted"/>
<evidence type="ECO:0000313" key="2">
    <source>
        <dbReference type="Proteomes" id="UP001239213"/>
    </source>
</evidence>
<organism evidence="1 2">
    <name type="scientific">Colletotrichum cuscutae</name>
    <dbReference type="NCBI Taxonomy" id="1209917"/>
    <lineage>
        <taxon>Eukaryota</taxon>
        <taxon>Fungi</taxon>
        <taxon>Dikarya</taxon>
        <taxon>Ascomycota</taxon>
        <taxon>Pezizomycotina</taxon>
        <taxon>Sordariomycetes</taxon>
        <taxon>Hypocreomycetidae</taxon>
        <taxon>Glomerellales</taxon>
        <taxon>Glomerellaceae</taxon>
        <taxon>Colletotrichum</taxon>
        <taxon>Colletotrichum acutatum species complex</taxon>
    </lineage>
</organism>
<keyword evidence="2" id="KW-1185">Reference proteome</keyword>
<gene>
    <name evidence="1" type="ORF">CCUS01_12899</name>
</gene>
<comment type="caution">
    <text evidence="1">The sequence shown here is derived from an EMBL/GenBank/DDBJ whole genome shotgun (WGS) entry which is preliminary data.</text>
</comment>